<dbReference type="InterPro" id="IPR029044">
    <property type="entry name" value="Nucleotide-diphossugar_trans"/>
</dbReference>
<dbReference type="SUPFAM" id="SSF53448">
    <property type="entry name" value="Nucleotide-diphospho-sugar transferases"/>
    <property type="match status" value="1"/>
</dbReference>
<evidence type="ECO:0000313" key="2">
    <source>
        <dbReference type="EMBL" id="NKE72489.1"/>
    </source>
</evidence>
<keyword evidence="2" id="KW-0808">Transferase</keyword>
<dbReference type="RefSeq" id="WP_168062179.1">
    <property type="nucleotide sequence ID" value="NZ_VTOW01000003.1"/>
</dbReference>
<gene>
    <name evidence="2" type="ORF">MNODULE_17195</name>
</gene>
<name>A0A7X6ICI5_9BACT</name>
<sequence length="328" mass="37194">MDAFLLAGDRGASHQILGTNKALLKLEGYPLFIHVLKALDEVAEIDRIYLIGPQKKIMEEIERALPYTLFSKKIEVLEQKNSLIENILAAYSHSLPGYHDGVDIHRLNHGDPPGLFLPADIPLITPAEIREFISKADMEKSDYCLGVTPEEALAPFYPKADQPGMKMAYVYTRTQAYRLNNLHLARPLRIGAGRDIQQLYDHRYQKYLGNRIRIMLEILKRPGWPSVLKSYLLAQTAVFLAQSNRPGLAALFRRPLALSRVEREMSRFLETRFKVVETNIGSAALDIDDEASYRTLSARFREWREFLARFNQGQGGGSACPFRTEACG</sequence>
<dbReference type="InterPro" id="IPR025877">
    <property type="entry name" value="MobA-like_NTP_Trfase"/>
</dbReference>
<proteinExistence type="predicted"/>
<evidence type="ECO:0000313" key="3">
    <source>
        <dbReference type="Proteomes" id="UP000534783"/>
    </source>
</evidence>
<dbReference type="Proteomes" id="UP000534783">
    <property type="component" value="Unassembled WGS sequence"/>
</dbReference>
<dbReference type="EMBL" id="VTOW01000003">
    <property type="protein sequence ID" value="NKE72489.1"/>
    <property type="molecule type" value="Genomic_DNA"/>
</dbReference>
<dbReference type="Gene3D" id="3.90.550.10">
    <property type="entry name" value="Spore Coat Polysaccharide Biosynthesis Protein SpsA, Chain A"/>
    <property type="match status" value="1"/>
</dbReference>
<keyword evidence="3" id="KW-1185">Reference proteome</keyword>
<accession>A0A7X6ICI5</accession>
<comment type="caution">
    <text evidence="2">The sequence shown here is derived from an EMBL/GenBank/DDBJ whole genome shotgun (WGS) entry which is preliminary data.</text>
</comment>
<reference evidence="2 3" key="1">
    <citation type="journal article" date="2020" name="Nature">
        <title>Bacterial chemolithoautotrophy via manganese oxidation.</title>
        <authorList>
            <person name="Yu H."/>
            <person name="Leadbetter J.R."/>
        </authorList>
    </citation>
    <scope>NUCLEOTIDE SEQUENCE [LARGE SCALE GENOMIC DNA]</scope>
    <source>
        <strain evidence="2 3">Mn-1</strain>
    </source>
</reference>
<feature type="domain" description="MobA-like NTP transferase" evidence="1">
    <location>
        <begin position="4"/>
        <end position="156"/>
    </location>
</feature>
<protein>
    <submittedName>
        <fullName evidence="2">NTP transferase domain-containing protein</fullName>
    </submittedName>
</protein>
<dbReference type="AlphaFoldDB" id="A0A7X6ICI5"/>
<organism evidence="2 3">
    <name type="scientific">Candidatus Manganitrophus noduliformans</name>
    <dbReference type="NCBI Taxonomy" id="2606439"/>
    <lineage>
        <taxon>Bacteria</taxon>
        <taxon>Pseudomonadati</taxon>
        <taxon>Nitrospirota</taxon>
        <taxon>Nitrospiria</taxon>
        <taxon>Candidatus Troglogloeales</taxon>
        <taxon>Candidatus Manganitrophaceae</taxon>
        <taxon>Candidatus Manganitrophus</taxon>
    </lineage>
</organism>
<dbReference type="Pfam" id="PF12804">
    <property type="entry name" value="NTP_transf_3"/>
    <property type="match status" value="1"/>
</dbReference>
<evidence type="ECO:0000259" key="1">
    <source>
        <dbReference type="Pfam" id="PF12804"/>
    </source>
</evidence>
<dbReference type="GO" id="GO:0016779">
    <property type="term" value="F:nucleotidyltransferase activity"/>
    <property type="evidence" value="ECO:0007669"/>
    <property type="project" value="UniProtKB-ARBA"/>
</dbReference>